<comment type="similarity">
    <text evidence="1">Belongs to the nitroreductase family.</text>
</comment>
<evidence type="ECO:0000256" key="3">
    <source>
        <dbReference type="ARBA" id="ARBA00023002"/>
    </source>
</evidence>
<keyword evidence="2" id="KW-0521">NADP</keyword>
<evidence type="ECO:0000256" key="2">
    <source>
        <dbReference type="ARBA" id="ARBA00022857"/>
    </source>
</evidence>
<dbReference type="AlphaFoldDB" id="A0A3G4V6T5"/>
<feature type="domain" description="Nitroreductase" evidence="4">
    <location>
        <begin position="8"/>
        <end position="193"/>
    </location>
</feature>
<evidence type="ECO:0000259" key="4">
    <source>
        <dbReference type="Pfam" id="PF00881"/>
    </source>
</evidence>
<gene>
    <name evidence="5" type="ORF">ECB94_01280</name>
</gene>
<evidence type="ECO:0000313" key="5">
    <source>
        <dbReference type="EMBL" id="AYV20009.1"/>
    </source>
</evidence>
<sequence length="217" mass="24508">MNIADNAKNRYSTKVFDPSFKLSSQQVDAIKTLLRFSPSSVNSQPWHFIIASTDEAKQRVATATQDRYSFNAPKVLNASHVIVFCTRTEIDDNYLQLLLENEEKDGRFATPDAKLGQQNGRHYFVDMHRSDLKDAQHWMEKQVYLNVGTLLLGASTLGIDTVPIEGFDSTVLDKEFNLAAQGYRSSVIVPLGKHSEQDFNAKLPKSRHSSDYLFSEC</sequence>
<dbReference type="EMBL" id="CP033577">
    <property type="protein sequence ID" value="AYV20009.1"/>
    <property type="molecule type" value="Genomic_DNA"/>
</dbReference>
<dbReference type="InterPro" id="IPR033878">
    <property type="entry name" value="NfsB-like"/>
</dbReference>
<dbReference type="Proteomes" id="UP000279760">
    <property type="component" value="Chromosome 1"/>
</dbReference>
<keyword evidence="3" id="KW-0560">Oxidoreductase</keyword>
<accession>A0A3G4V6T5</accession>
<dbReference type="SUPFAM" id="SSF55469">
    <property type="entry name" value="FMN-dependent nitroreductase-like"/>
    <property type="match status" value="1"/>
</dbReference>
<protein>
    <submittedName>
        <fullName evidence="5">Oxygen-insensitive NAD(P)H nitroreductase</fullName>
    </submittedName>
</protein>
<dbReference type="NCBIfam" id="NF008275">
    <property type="entry name" value="PRK11053.1"/>
    <property type="match status" value="1"/>
</dbReference>
<organism evidence="5 6">
    <name type="scientific">Vibrio mediterranei</name>
    <dbReference type="NCBI Taxonomy" id="689"/>
    <lineage>
        <taxon>Bacteria</taxon>
        <taxon>Pseudomonadati</taxon>
        <taxon>Pseudomonadota</taxon>
        <taxon>Gammaproteobacteria</taxon>
        <taxon>Vibrionales</taxon>
        <taxon>Vibrionaceae</taxon>
        <taxon>Vibrio</taxon>
    </lineage>
</organism>
<name>A0A3G4V6T5_9VIBR</name>
<dbReference type="PANTHER" id="PTHR43673:SF10">
    <property type="entry name" value="NADH DEHYDROGENASE_NAD(P)H NITROREDUCTASE XCC3605-RELATED"/>
    <property type="match status" value="1"/>
</dbReference>
<reference evidence="5 6" key="1">
    <citation type="submission" date="2018-11" db="EMBL/GenBank/DDBJ databases">
        <title>Complete Genome Sequence of Vbrio mediterranei 117-T6: a Potential Pathogen Bacteria Isolated from the Conchocelis of Pyropia.</title>
        <authorList>
            <person name="Liu Q."/>
        </authorList>
    </citation>
    <scope>NUCLEOTIDE SEQUENCE [LARGE SCALE GENOMIC DNA]</scope>
    <source>
        <strain evidence="5 6">117-T6</strain>
    </source>
</reference>
<dbReference type="CDD" id="cd02149">
    <property type="entry name" value="NfsB-like"/>
    <property type="match status" value="1"/>
</dbReference>
<dbReference type="Pfam" id="PF00881">
    <property type="entry name" value="Nitroreductase"/>
    <property type="match status" value="1"/>
</dbReference>
<proteinExistence type="inferred from homology"/>
<dbReference type="RefSeq" id="WP_124939793.1">
    <property type="nucleotide sequence ID" value="NZ_CP033577.1"/>
</dbReference>
<dbReference type="GO" id="GO:0016491">
    <property type="term" value="F:oxidoreductase activity"/>
    <property type="evidence" value="ECO:0007669"/>
    <property type="project" value="UniProtKB-KW"/>
</dbReference>
<dbReference type="InterPro" id="IPR029479">
    <property type="entry name" value="Nitroreductase"/>
</dbReference>
<dbReference type="Gene3D" id="3.40.109.10">
    <property type="entry name" value="NADH Oxidase"/>
    <property type="match status" value="1"/>
</dbReference>
<dbReference type="PANTHER" id="PTHR43673">
    <property type="entry name" value="NAD(P)H NITROREDUCTASE YDGI-RELATED"/>
    <property type="match status" value="1"/>
</dbReference>
<dbReference type="InterPro" id="IPR000415">
    <property type="entry name" value="Nitroreductase-like"/>
</dbReference>
<evidence type="ECO:0000313" key="6">
    <source>
        <dbReference type="Proteomes" id="UP000279760"/>
    </source>
</evidence>
<evidence type="ECO:0000256" key="1">
    <source>
        <dbReference type="ARBA" id="ARBA00007118"/>
    </source>
</evidence>